<proteinExistence type="predicted"/>
<feature type="compositionally biased region" description="Polar residues" evidence="1">
    <location>
        <begin position="69"/>
        <end position="86"/>
    </location>
</feature>
<dbReference type="EMBL" id="CAFBLJ010000048">
    <property type="protein sequence ID" value="CAB4871608.1"/>
    <property type="molecule type" value="Genomic_DNA"/>
</dbReference>
<feature type="region of interest" description="Disordered" evidence="1">
    <location>
        <begin position="62"/>
        <end position="86"/>
    </location>
</feature>
<name>A0A6J7DQ03_9ZZZZ</name>
<gene>
    <name evidence="2" type="ORF">UFOPK3304_01037</name>
</gene>
<reference evidence="2" key="1">
    <citation type="submission" date="2020-05" db="EMBL/GenBank/DDBJ databases">
        <authorList>
            <person name="Chiriac C."/>
            <person name="Salcher M."/>
            <person name="Ghai R."/>
            <person name="Kavagutti S V."/>
        </authorList>
    </citation>
    <scope>NUCLEOTIDE SEQUENCE</scope>
</reference>
<evidence type="ECO:0000256" key="1">
    <source>
        <dbReference type="SAM" id="MobiDB-lite"/>
    </source>
</evidence>
<feature type="region of interest" description="Disordered" evidence="1">
    <location>
        <begin position="156"/>
        <end position="175"/>
    </location>
</feature>
<protein>
    <submittedName>
        <fullName evidence="2">Unannotated protein</fullName>
    </submittedName>
</protein>
<organism evidence="2">
    <name type="scientific">freshwater metagenome</name>
    <dbReference type="NCBI Taxonomy" id="449393"/>
    <lineage>
        <taxon>unclassified sequences</taxon>
        <taxon>metagenomes</taxon>
        <taxon>ecological metagenomes</taxon>
    </lineage>
</organism>
<dbReference type="AlphaFoldDB" id="A0A6J7DQ03"/>
<evidence type="ECO:0000313" key="2">
    <source>
        <dbReference type="EMBL" id="CAB4871608.1"/>
    </source>
</evidence>
<feature type="compositionally biased region" description="Low complexity" evidence="1">
    <location>
        <begin position="159"/>
        <end position="175"/>
    </location>
</feature>
<accession>A0A6J7DQ03</accession>
<sequence>MTRTPLGSKSAANWASVGRGRAVAIEVSGSPISTRASTAIGIPSDRTIKGLTSILAMSERSLANLPRPTKTSTNFSRSTAASPRNSPRSFCVARSAIISCAVTRSSGAGRKTTSAIASAKIPPIPSMTLAPNCGSRTTPAINSRFPCTIGATKTVTGPSSGRAAASRSAAASCTA</sequence>